<organism evidence="2 3">
    <name type="scientific">Salinadaptatus halalkaliphilus</name>
    <dbReference type="NCBI Taxonomy" id="2419781"/>
    <lineage>
        <taxon>Archaea</taxon>
        <taxon>Methanobacteriati</taxon>
        <taxon>Methanobacteriota</taxon>
        <taxon>Stenosarchaea group</taxon>
        <taxon>Halobacteria</taxon>
        <taxon>Halobacteriales</taxon>
        <taxon>Natrialbaceae</taxon>
        <taxon>Salinadaptatus</taxon>
    </lineage>
</organism>
<name>A0A4S3TMT0_9EURY</name>
<evidence type="ECO:0000313" key="2">
    <source>
        <dbReference type="EMBL" id="THE65584.1"/>
    </source>
</evidence>
<dbReference type="EMBL" id="RBZW01000019">
    <property type="protein sequence ID" value="THE65584.1"/>
    <property type="molecule type" value="Genomic_DNA"/>
</dbReference>
<dbReference type="AlphaFoldDB" id="A0A4S3TMT0"/>
<reference evidence="2 3" key="1">
    <citation type="submission" date="2018-10" db="EMBL/GenBank/DDBJ databases">
        <title>Natronolimnobius sp. XQ-INN 246 isolated from Inner Mongolia Autonomous Region of China.</title>
        <authorList>
            <person name="Xue Q."/>
        </authorList>
    </citation>
    <scope>NUCLEOTIDE SEQUENCE [LARGE SCALE GENOMIC DNA]</scope>
    <source>
        <strain evidence="2 3">XQ-INN 246</strain>
    </source>
</reference>
<dbReference type="InterPro" id="IPR006311">
    <property type="entry name" value="TAT_signal"/>
</dbReference>
<dbReference type="NCBIfam" id="TIGR04088">
    <property type="entry name" value="cognate_SipW"/>
    <property type="match status" value="1"/>
</dbReference>
<dbReference type="Proteomes" id="UP000318864">
    <property type="component" value="Unassembled WGS sequence"/>
</dbReference>
<evidence type="ECO:0008006" key="4">
    <source>
        <dbReference type="Google" id="ProtNLM"/>
    </source>
</evidence>
<keyword evidence="1" id="KW-0812">Transmembrane</keyword>
<proteinExistence type="predicted"/>
<dbReference type="OrthoDB" id="137379at2157"/>
<feature type="transmembrane region" description="Helical" evidence="1">
    <location>
        <begin position="14"/>
        <end position="36"/>
    </location>
</feature>
<dbReference type="RefSeq" id="WP_141464014.1">
    <property type="nucleotide sequence ID" value="NZ_RBZW01000019.1"/>
</dbReference>
<keyword evidence="1" id="KW-0472">Membrane</keyword>
<evidence type="ECO:0000256" key="1">
    <source>
        <dbReference type="SAM" id="Phobius"/>
    </source>
</evidence>
<evidence type="ECO:0000313" key="3">
    <source>
        <dbReference type="Proteomes" id="UP000318864"/>
    </source>
</evidence>
<dbReference type="InterPro" id="IPR023833">
    <property type="entry name" value="Signal_pept_SipW-depend-type"/>
</dbReference>
<protein>
    <recommendedName>
        <fullName evidence="4">SipW-cognate class signal peptide</fullName>
    </recommendedName>
</protein>
<dbReference type="PROSITE" id="PS51318">
    <property type="entry name" value="TAT"/>
    <property type="match status" value="1"/>
</dbReference>
<gene>
    <name evidence="2" type="ORF">D8Y22_07155</name>
</gene>
<accession>A0A4S3TMT0</accession>
<keyword evidence="3" id="KW-1185">Reference proteome</keyword>
<keyword evidence="1" id="KW-1133">Transmembrane helix</keyword>
<comment type="caution">
    <text evidence="2">The sequence shown here is derived from an EMBL/GenBank/DDBJ whole genome shotgun (WGS) entry which is preliminary data.</text>
</comment>
<sequence length="259" mass="27846">MSDESKLRLTRRRALGGLAGIGIASAGAGIGTSAYFSDQESFENNSITAGEFGLTVVPKVEDIDQDGIGPDEDLELTQTEGEGEGDHEAIVAINPIEITDAKPGDSYEFCWEITVDENPGYVALAADSEDKDGYEEGNIDVEDLWDVDNAEELTTIADATEVDDVTLEGETIASYESLADLLEDLEDGELLVDGDGNAAEFEIEIPQELCIELSIPTDVGNELQGAVLEWDLAFYAEQQRHNDDLDEFVDRAAASLGGD</sequence>